<evidence type="ECO:0000256" key="7">
    <source>
        <dbReference type="ARBA" id="ARBA00022840"/>
    </source>
</evidence>
<dbReference type="PANTHER" id="PTHR10953">
    <property type="entry name" value="UBIQUITIN-ACTIVATING ENZYME E1"/>
    <property type="match status" value="1"/>
</dbReference>
<gene>
    <name evidence="10" type="ORF">EAH_00007750</name>
</gene>
<dbReference type="OrthoDB" id="206053at2759"/>
<dbReference type="InterPro" id="IPR000594">
    <property type="entry name" value="ThiF_NAD_FAD-bd"/>
</dbReference>
<reference evidence="10" key="1">
    <citation type="submission" date="2013-10" db="EMBL/GenBank/DDBJ databases">
        <title>Genomic analysis of the causative agents of coccidiosis in chickens.</title>
        <authorList>
            <person name="Reid A.J."/>
            <person name="Blake D."/>
            <person name="Billington K."/>
            <person name="Browne H."/>
            <person name="Dunn M."/>
            <person name="Hung S."/>
            <person name="Kawahara F."/>
            <person name="Miranda-Saavedra D."/>
            <person name="Mourier T."/>
            <person name="Nagra H."/>
            <person name="Otto T.D."/>
            <person name="Rawlings N."/>
            <person name="Sanchez A."/>
            <person name="Sanders M."/>
            <person name="Subramaniam C."/>
            <person name="Tay Y."/>
            <person name="Dear P."/>
            <person name="Doerig C."/>
            <person name="Gruber A."/>
            <person name="Parkinson J."/>
            <person name="Shirley M."/>
            <person name="Wan K.L."/>
            <person name="Berriman M."/>
            <person name="Tomley F."/>
            <person name="Pain A."/>
        </authorList>
    </citation>
    <scope>NUCLEOTIDE SEQUENCE</scope>
    <source>
        <strain evidence="10">Houghton</strain>
    </source>
</reference>
<dbReference type="EMBL" id="HG673385">
    <property type="protein sequence ID" value="CDI83255.1"/>
    <property type="molecule type" value="Genomic_DNA"/>
</dbReference>
<dbReference type="Pfam" id="PF00899">
    <property type="entry name" value="ThiF"/>
    <property type="match status" value="1"/>
</dbReference>
<protein>
    <recommendedName>
        <fullName evidence="2">Ubiquitin-like modifier-activating enzyme 5</fullName>
    </recommendedName>
</protein>
<accession>U6GSV1</accession>
<feature type="domain" description="THIF-type NAD/FAD binding fold" evidence="9">
    <location>
        <begin position="30"/>
        <end position="303"/>
    </location>
</feature>
<dbReference type="VEuPathDB" id="ToxoDB:EAH_00007750"/>
<proteinExistence type="inferred from homology"/>
<organism evidence="10 11">
    <name type="scientific">Eimeria acervulina</name>
    <name type="common">Coccidian parasite</name>
    <dbReference type="NCBI Taxonomy" id="5801"/>
    <lineage>
        <taxon>Eukaryota</taxon>
        <taxon>Sar</taxon>
        <taxon>Alveolata</taxon>
        <taxon>Apicomplexa</taxon>
        <taxon>Conoidasida</taxon>
        <taxon>Coccidia</taxon>
        <taxon>Eucoccidiorida</taxon>
        <taxon>Eimeriorina</taxon>
        <taxon>Eimeriidae</taxon>
        <taxon>Eimeria</taxon>
    </lineage>
</organism>
<dbReference type="InterPro" id="IPR035985">
    <property type="entry name" value="Ubiquitin-activating_enz"/>
</dbReference>
<evidence type="ECO:0000259" key="9">
    <source>
        <dbReference type="Pfam" id="PF00899"/>
    </source>
</evidence>
<keyword evidence="6" id="KW-0862">Zinc</keyword>
<evidence type="ECO:0000256" key="2">
    <source>
        <dbReference type="ARBA" id="ARBA00016279"/>
    </source>
</evidence>
<dbReference type="SUPFAM" id="SSF69572">
    <property type="entry name" value="Activating enzymes of the ubiquitin-like proteins"/>
    <property type="match status" value="1"/>
</dbReference>
<evidence type="ECO:0000256" key="5">
    <source>
        <dbReference type="ARBA" id="ARBA00022786"/>
    </source>
</evidence>
<dbReference type="PANTHER" id="PTHR10953:SF9">
    <property type="entry name" value="UBIQUITIN-LIKE MODIFIER-ACTIVATING ENZYME 5"/>
    <property type="match status" value="1"/>
</dbReference>
<dbReference type="Gene3D" id="3.40.50.720">
    <property type="entry name" value="NAD(P)-binding Rossmann-like Domain"/>
    <property type="match status" value="1"/>
</dbReference>
<evidence type="ECO:0000256" key="8">
    <source>
        <dbReference type="SAM" id="MobiDB-lite"/>
    </source>
</evidence>
<feature type="region of interest" description="Disordered" evidence="8">
    <location>
        <begin position="332"/>
        <end position="371"/>
    </location>
</feature>
<dbReference type="InterPro" id="IPR045886">
    <property type="entry name" value="ThiF/MoeB/HesA"/>
</dbReference>
<dbReference type="Proteomes" id="UP000018050">
    <property type="component" value="Unassembled WGS sequence"/>
</dbReference>
<keyword evidence="3" id="KW-0479">Metal-binding</keyword>
<sequence length="390" mass="42398">MAQDGAGKNEGCARPRIPTMSAEVRADNPYSRLMALQRMGVVRDYQKITKKAVVLVGVGGVGSVAAEMLVRCGIGKLILFDFDSVELSNMNRLFFTPKDVGLTKVEAARRTLSFVNPDVELEAHNANICQEFDLFLSRILNGKDSMQQRQREEHREAEHGCDAHRGLDCPGEWPVDLVLSCVDNYAARITISQACNEAGVPWFNSGVSENATSGQIQLCLPGVLACFQCAPPYVVATKEDENSIKREGVCAASLPTTMGVTAGFLVQNALKFLLGFGRPSTFVGWESLQDYFTSLCLRPNDQCADAWCCKRQKEVQGKGLTLEDYLPRAHEGSAKEGPLHEDNPFGITLVDDGEQHESGRAGSHAGPETKLPACASSLDELAAKLKSLQS</sequence>
<dbReference type="AlphaFoldDB" id="U6GSV1"/>
<evidence type="ECO:0000313" key="11">
    <source>
        <dbReference type="Proteomes" id="UP000018050"/>
    </source>
</evidence>
<comment type="similarity">
    <text evidence="1">Belongs to the ubiquitin-activating E1 family. UBA5 subfamily.</text>
</comment>
<keyword evidence="11" id="KW-1185">Reference proteome</keyword>
<dbReference type="RefSeq" id="XP_013247598.1">
    <property type="nucleotide sequence ID" value="XM_013392144.1"/>
</dbReference>
<evidence type="ECO:0000256" key="4">
    <source>
        <dbReference type="ARBA" id="ARBA00022741"/>
    </source>
</evidence>
<keyword evidence="5" id="KW-0833">Ubl conjugation pathway</keyword>
<evidence type="ECO:0000256" key="1">
    <source>
        <dbReference type="ARBA" id="ARBA00005339"/>
    </source>
</evidence>
<keyword evidence="4" id="KW-0547">Nucleotide-binding</keyword>
<evidence type="ECO:0000313" key="10">
    <source>
        <dbReference type="EMBL" id="CDI83255.1"/>
    </source>
</evidence>
<evidence type="ECO:0000256" key="6">
    <source>
        <dbReference type="ARBA" id="ARBA00022833"/>
    </source>
</evidence>
<keyword evidence="7" id="KW-0067">ATP-binding</keyword>
<evidence type="ECO:0000256" key="3">
    <source>
        <dbReference type="ARBA" id="ARBA00022723"/>
    </source>
</evidence>
<dbReference type="GO" id="GO:0046872">
    <property type="term" value="F:metal ion binding"/>
    <property type="evidence" value="ECO:0007669"/>
    <property type="project" value="UniProtKB-KW"/>
</dbReference>
<dbReference type="GO" id="GO:0005829">
    <property type="term" value="C:cytosol"/>
    <property type="evidence" value="ECO:0007669"/>
    <property type="project" value="TreeGrafter"/>
</dbReference>
<name>U6GSV1_EIMAC</name>
<dbReference type="GO" id="GO:0005524">
    <property type="term" value="F:ATP binding"/>
    <property type="evidence" value="ECO:0007669"/>
    <property type="project" value="UniProtKB-KW"/>
</dbReference>
<dbReference type="CDD" id="cd00757">
    <property type="entry name" value="ThiF_MoeB_HesA_family"/>
    <property type="match status" value="1"/>
</dbReference>
<reference evidence="10" key="2">
    <citation type="submission" date="2013-10" db="EMBL/GenBank/DDBJ databases">
        <authorList>
            <person name="Aslett M."/>
        </authorList>
    </citation>
    <scope>NUCLEOTIDE SEQUENCE</scope>
    <source>
        <strain evidence="10">Houghton</strain>
    </source>
</reference>
<dbReference type="OMA" id="MNIVKDY"/>
<dbReference type="GeneID" id="25268845"/>
<dbReference type="GO" id="GO:0071566">
    <property type="term" value="F:UFM1 activating enzyme activity"/>
    <property type="evidence" value="ECO:0007669"/>
    <property type="project" value="TreeGrafter"/>
</dbReference>
<feature type="compositionally biased region" description="Basic and acidic residues" evidence="8">
    <location>
        <begin position="332"/>
        <end position="343"/>
    </location>
</feature>
<dbReference type="GO" id="GO:0071569">
    <property type="term" value="P:protein ufmylation"/>
    <property type="evidence" value="ECO:0007669"/>
    <property type="project" value="TreeGrafter"/>
</dbReference>